<feature type="domain" description="HYR" evidence="17">
    <location>
        <begin position="678"/>
        <end position="761"/>
    </location>
</feature>
<keyword evidence="9 14" id="KW-0472">Membrane</keyword>
<feature type="domain" description="EGF-like" evidence="16">
    <location>
        <begin position="3887"/>
        <end position="3924"/>
    </location>
</feature>
<evidence type="ECO:0000256" key="5">
    <source>
        <dbReference type="ARBA" id="ARBA00022729"/>
    </source>
</evidence>
<dbReference type="InterPro" id="IPR003410">
    <property type="entry name" value="HYR_dom"/>
</dbReference>
<feature type="domain" description="EGF-like" evidence="16">
    <location>
        <begin position="3933"/>
        <end position="3980"/>
    </location>
</feature>
<evidence type="ECO:0000256" key="2">
    <source>
        <dbReference type="ARBA" id="ARBA00022475"/>
    </source>
</evidence>
<keyword evidence="4 14" id="KW-0812">Transmembrane</keyword>
<feature type="domain" description="HYR" evidence="17">
    <location>
        <begin position="3214"/>
        <end position="3297"/>
    </location>
</feature>
<feature type="region of interest" description="Disordered" evidence="13">
    <location>
        <begin position="1125"/>
        <end position="1151"/>
    </location>
</feature>
<feature type="disulfide bond" evidence="12">
    <location>
        <begin position="3788"/>
        <end position="3797"/>
    </location>
</feature>
<dbReference type="SUPFAM" id="SSF57196">
    <property type="entry name" value="EGF/Laminin"/>
    <property type="match status" value="8"/>
</dbReference>
<feature type="region of interest" description="Disordered" evidence="13">
    <location>
        <begin position="284"/>
        <end position="313"/>
    </location>
</feature>
<feature type="domain" description="HYR" evidence="17">
    <location>
        <begin position="930"/>
        <end position="1013"/>
    </location>
</feature>
<feature type="domain" description="HYR" evidence="17">
    <location>
        <begin position="762"/>
        <end position="845"/>
    </location>
</feature>
<dbReference type="SMART" id="SM00181">
    <property type="entry name" value="EGF"/>
    <property type="match status" value="13"/>
</dbReference>
<dbReference type="PROSITE" id="PS50026">
    <property type="entry name" value="EGF_3"/>
    <property type="match status" value="11"/>
</dbReference>
<dbReference type="PROSITE" id="PS00022">
    <property type="entry name" value="EGF_1"/>
    <property type="match status" value="12"/>
</dbReference>
<feature type="domain" description="HYR" evidence="17">
    <location>
        <begin position="2539"/>
        <end position="2622"/>
    </location>
</feature>
<dbReference type="OrthoDB" id="418245at2759"/>
<evidence type="ECO:0000313" key="18">
    <source>
        <dbReference type="EnsemblMetazoa" id="XP_038066521.1"/>
    </source>
</evidence>
<feature type="domain" description="EGF-like" evidence="16">
    <location>
        <begin position="3634"/>
        <end position="3671"/>
    </location>
</feature>
<feature type="domain" description="CUB" evidence="15">
    <location>
        <begin position="45"/>
        <end position="175"/>
    </location>
</feature>
<evidence type="ECO:0008006" key="20">
    <source>
        <dbReference type="Google" id="ProtNLM"/>
    </source>
</evidence>
<feature type="disulfide bond" evidence="12">
    <location>
        <begin position="4875"/>
        <end position="4884"/>
    </location>
</feature>
<feature type="domain" description="HYR" evidence="17">
    <location>
        <begin position="175"/>
        <end position="259"/>
    </location>
</feature>
<feature type="domain" description="HYR" evidence="17">
    <location>
        <begin position="1779"/>
        <end position="1862"/>
    </location>
</feature>
<evidence type="ECO:0000259" key="15">
    <source>
        <dbReference type="PROSITE" id="PS01180"/>
    </source>
</evidence>
<evidence type="ECO:0000256" key="7">
    <source>
        <dbReference type="ARBA" id="ARBA00022837"/>
    </source>
</evidence>
<feature type="compositionally biased region" description="Polar residues" evidence="13">
    <location>
        <begin position="955"/>
        <end position="973"/>
    </location>
</feature>
<feature type="disulfide bond" evidence="12">
    <location>
        <begin position="3743"/>
        <end position="3752"/>
    </location>
</feature>
<feature type="domain" description="HYR" evidence="17">
    <location>
        <begin position="4076"/>
        <end position="4158"/>
    </location>
</feature>
<keyword evidence="11" id="KW-0325">Glycoprotein</keyword>
<feature type="compositionally biased region" description="Low complexity" evidence="13">
    <location>
        <begin position="806"/>
        <end position="816"/>
    </location>
</feature>
<dbReference type="Gene3D" id="2.60.40.10">
    <property type="entry name" value="Immunoglobulins"/>
    <property type="match status" value="15"/>
</dbReference>
<dbReference type="GO" id="GO:0007154">
    <property type="term" value="P:cell communication"/>
    <property type="evidence" value="ECO:0007669"/>
    <property type="project" value="UniProtKB-ARBA"/>
</dbReference>
<feature type="domain" description="HYR" evidence="17">
    <location>
        <begin position="1441"/>
        <end position="1524"/>
    </location>
</feature>
<dbReference type="RefSeq" id="XP_038066521.1">
    <property type="nucleotide sequence ID" value="XM_038210593.1"/>
</dbReference>
<dbReference type="CDD" id="cd00054">
    <property type="entry name" value="EGF_CA"/>
    <property type="match status" value="8"/>
</dbReference>
<feature type="compositionally biased region" description="Low complexity" evidence="13">
    <location>
        <begin position="974"/>
        <end position="985"/>
    </location>
</feature>
<feature type="domain" description="HYR" evidence="17">
    <location>
        <begin position="2624"/>
        <end position="2707"/>
    </location>
</feature>
<evidence type="ECO:0000256" key="11">
    <source>
        <dbReference type="ARBA" id="ARBA00023180"/>
    </source>
</evidence>
<feature type="domain" description="HYR" evidence="17">
    <location>
        <begin position="3299"/>
        <end position="3382"/>
    </location>
</feature>
<reference evidence="18" key="1">
    <citation type="submission" date="2022-11" db="UniProtKB">
        <authorList>
            <consortium name="EnsemblMetazoa"/>
        </authorList>
    </citation>
    <scope>IDENTIFICATION</scope>
</reference>
<feature type="domain" description="HYR" evidence="17">
    <location>
        <begin position="1863"/>
        <end position="1946"/>
    </location>
</feature>
<feature type="domain" description="HYR" evidence="17">
    <location>
        <begin position="3130"/>
        <end position="3213"/>
    </location>
</feature>
<feature type="domain" description="HYR" evidence="17">
    <location>
        <begin position="594"/>
        <end position="677"/>
    </location>
</feature>
<feature type="region of interest" description="Disordered" evidence="13">
    <location>
        <begin position="451"/>
        <end position="481"/>
    </location>
</feature>
<keyword evidence="19" id="KW-1185">Reference proteome</keyword>
<dbReference type="InterPro" id="IPR013783">
    <property type="entry name" value="Ig-like_fold"/>
</dbReference>
<feature type="domain" description="HYR" evidence="17">
    <location>
        <begin position="3045"/>
        <end position="3128"/>
    </location>
</feature>
<evidence type="ECO:0000256" key="6">
    <source>
        <dbReference type="ARBA" id="ARBA00022737"/>
    </source>
</evidence>
<feature type="domain" description="HYR" evidence="17">
    <location>
        <begin position="426"/>
        <end position="509"/>
    </location>
</feature>
<feature type="domain" description="HYR" evidence="17">
    <location>
        <begin position="4595"/>
        <end position="4677"/>
    </location>
</feature>
<feature type="domain" description="HYR" evidence="17">
    <location>
        <begin position="342"/>
        <end position="425"/>
    </location>
</feature>
<keyword evidence="2" id="KW-1003">Cell membrane</keyword>
<evidence type="ECO:0000256" key="9">
    <source>
        <dbReference type="ARBA" id="ARBA00023136"/>
    </source>
</evidence>
<feature type="compositionally biased region" description="Low complexity" evidence="13">
    <location>
        <begin position="302"/>
        <end position="313"/>
    </location>
</feature>
<dbReference type="GO" id="GO:0005509">
    <property type="term" value="F:calcium ion binding"/>
    <property type="evidence" value="ECO:0007669"/>
    <property type="project" value="InterPro"/>
</dbReference>
<feature type="domain" description="HYR" evidence="17">
    <location>
        <begin position="1610"/>
        <end position="1693"/>
    </location>
</feature>
<dbReference type="OMA" id="QQPFATD"/>
<evidence type="ECO:0000313" key="19">
    <source>
        <dbReference type="Proteomes" id="UP000887568"/>
    </source>
</evidence>
<feature type="domain" description="HYR" evidence="17">
    <location>
        <begin position="846"/>
        <end position="929"/>
    </location>
</feature>
<dbReference type="GO" id="GO:0023052">
    <property type="term" value="P:signaling"/>
    <property type="evidence" value="ECO:0007669"/>
    <property type="project" value="UniProtKB-ARBA"/>
</dbReference>
<keyword evidence="5" id="KW-0732">Signal</keyword>
<dbReference type="InterPro" id="IPR035914">
    <property type="entry name" value="Sperma_CUB_dom_sf"/>
</dbReference>
<feature type="region of interest" description="Disordered" evidence="13">
    <location>
        <begin position="621"/>
        <end position="648"/>
    </location>
</feature>
<keyword evidence="3 12" id="KW-0245">EGF-like domain</keyword>
<dbReference type="GeneID" id="119736577"/>
<dbReference type="PANTHER" id="PTHR24273">
    <property type="entry name" value="FI04643P-RELATED"/>
    <property type="match status" value="1"/>
</dbReference>
<feature type="domain" description="EGF-like" evidence="16">
    <location>
        <begin position="3714"/>
        <end position="3753"/>
    </location>
</feature>
<feature type="domain" description="HYR" evidence="17">
    <location>
        <begin position="260"/>
        <end position="341"/>
    </location>
</feature>
<dbReference type="SUPFAM" id="SSF49854">
    <property type="entry name" value="Spermadhesin, CUB domain"/>
    <property type="match status" value="1"/>
</dbReference>
<dbReference type="Pfam" id="PF00008">
    <property type="entry name" value="EGF"/>
    <property type="match status" value="2"/>
</dbReference>
<feature type="disulfide bond" evidence="12">
    <location>
        <begin position="4829"/>
        <end position="4838"/>
    </location>
</feature>
<feature type="compositionally biased region" description="Low complexity" evidence="13">
    <location>
        <begin position="638"/>
        <end position="648"/>
    </location>
</feature>
<feature type="disulfide bond" evidence="12">
    <location>
        <begin position="4062"/>
        <end position="4071"/>
    </location>
</feature>
<feature type="domain" description="HYR" evidence="17">
    <location>
        <begin position="1948"/>
        <end position="2031"/>
    </location>
</feature>
<dbReference type="GO" id="GO:0005886">
    <property type="term" value="C:plasma membrane"/>
    <property type="evidence" value="ECO:0007669"/>
    <property type="project" value="UniProtKB-SubCell"/>
</dbReference>
<feature type="disulfide bond" evidence="12">
    <location>
        <begin position="3970"/>
        <end position="3979"/>
    </location>
</feature>
<feature type="domain" description="HYR" evidence="17">
    <location>
        <begin position="1098"/>
        <end position="1181"/>
    </location>
</feature>
<dbReference type="PROSITE" id="PS01186">
    <property type="entry name" value="EGF_2"/>
    <property type="match status" value="5"/>
</dbReference>
<dbReference type="FunFam" id="2.10.25.10:FF:000066">
    <property type="entry name" value="FAT atypical cadherin 4"/>
    <property type="match status" value="1"/>
</dbReference>
<feature type="compositionally biased region" description="Low complexity" evidence="13">
    <location>
        <begin position="1142"/>
        <end position="1151"/>
    </location>
</feature>
<feature type="domain" description="HYR" evidence="17">
    <location>
        <begin position="1356"/>
        <end position="1439"/>
    </location>
</feature>
<dbReference type="Proteomes" id="UP000887568">
    <property type="component" value="Unplaced"/>
</dbReference>
<feature type="domain" description="HYR" evidence="17">
    <location>
        <begin position="1014"/>
        <end position="1097"/>
    </location>
</feature>
<feature type="domain" description="EGF-like" evidence="16">
    <location>
        <begin position="3988"/>
        <end position="4033"/>
    </location>
</feature>
<feature type="domain" description="HYR" evidence="17">
    <location>
        <begin position="2032"/>
        <end position="2115"/>
    </location>
</feature>
<feature type="domain" description="HYR" evidence="17">
    <location>
        <begin position="2793"/>
        <end position="2876"/>
    </location>
</feature>
<feature type="domain" description="HYR" evidence="17">
    <location>
        <begin position="3552"/>
        <end position="3634"/>
    </location>
</feature>
<comment type="caution">
    <text evidence="12">Lacks conserved residue(s) required for the propagation of feature annotation.</text>
</comment>
<dbReference type="Gene3D" id="2.10.25.10">
    <property type="entry name" value="Laminin"/>
    <property type="match status" value="10"/>
</dbReference>
<keyword evidence="7" id="KW-0106">Calcium</keyword>
<feature type="transmembrane region" description="Helical" evidence="14">
    <location>
        <begin position="4913"/>
        <end position="4937"/>
    </location>
</feature>
<feature type="domain" description="HYR" evidence="17">
    <location>
        <begin position="1694"/>
        <end position="1777"/>
    </location>
</feature>
<feature type="domain" description="HYR" evidence="17">
    <location>
        <begin position="510"/>
        <end position="593"/>
    </location>
</feature>
<feature type="region of interest" description="Disordered" evidence="13">
    <location>
        <begin position="789"/>
        <end position="816"/>
    </location>
</feature>
<dbReference type="InterPro" id="IPR000742">
    <property type="entry name" value="EGF"/>
</dbReference>
<evidence type="ECO:0000256" key="10">
    <source>
        <dbReference type="ARBA" id="ARBA00023157"/>
    </source>
</evidence>
<feature type="domain" description="HYR" evidence="17">
    <location>
        <begin position="1267"/>
        <end position="1355"/>
    </location>
</feature>
<feature type="domain" description="EGF-like" evidence="16">
    <location>
        <begin position="4803"/>
        <end position="4839"/>
    </location>
</feature>
<keyword evidence="8 14" id="KW-1133">Transmembrane helix</keyword>
<evidence type="ECO:0000256" key="12">
    <source>
        <dbReference type="PROSITE-ProRule" id="PRU00076"/>
    </source>
</evidence>
<evidence type="ECO:0000256" key="1">
    <source>
        <dbReference type="ARBA" id="ARBA00004251"/>
    </source>
</evidence>
<sequence length="4955" mass="524062">MSVCPAVCPVNRCADQTLTCHIRNVPGQPEFICECDRPFRVGLNCMDPFDDRQIFTCYGANCTTGVFASPNYPNAYMASNTIVYLIYVPGAAELVFEFDSPFGIEVPKDEVYIGSGVTPNLDDLVGVSRVPDLYFFDGREVPSGSYSIFSDTAFVYFLSDKNIEYEGFQVRWRTVDNVAPVITCPADRLEPVTTGSENGAVISWSPATATDDTSTPTVILTSGRGPGSFFEFGAYTISYVATDLNGNSASCSFSLSVVDRVAPVVTCPANINQQFGINQNRVTWQTPSGSDNSQQTPTIAQTSGPTSGSTFTPGTTTTIVYTATDAAGNIGTCSFTVQITGDTIPPSIFCPTVPDEEVRTGNSAGATVNWNLPNGFDNFGTPTVALFPSTQSGPGSFFVFGTYAITYRATDAAGNTADCDVTFSVVDRVAPVVTCPANINQQFGINQNRVTWQTPSGSDNSQQTPTIAQTSGPTSGSTFTPGTTTTIVYTATDAAGNIGTCSFTVQITGDTIPPSIFCPTVPDEEVRTGNSAGATVNWNLPNGFDNFGTPTVALFPSTQSGPGSFFVFGSYAITYRATDAAGNTADCDVTFSVVDRVAPVVTCPANINQQFGTNQNRVTWQTPSGSDNSQQTPTIAQTSGPTSGSTFTPGTTTTIVYTATDAAGNIGTCSFTVQITGDTIPPSIFCPTVPDEEVRTGNSAGATVNWNLPNGFDNFGTPTVALFPTTQSGPGSFFVFGTYAITYRATDGAGNTADCDVTFSVVDRVAPVVTCPANINQQFGTNQNRVTWQTPSGSDNSQQTPTIAQTSGPTSGSTFTPGTTTTIVYTATDAAGNIGTCSFTVQITGDTIPPSIFCPTVPDEEVRTGNSAGATVNWNLPNGFDNFGTPTVALFPTTQSGPGSFFAFGTYAITYRATDGAGNTADCDVTFSVVDRVAPVVTCPANVNQQFGINQNRVTWQTPSGSDNSQQTPTIAQTSGPTSGSTFTPGTTTTIVYTATDAAGNIGTCSFTVQITGDTIPPSIFCPTVPDEEVRTGNSAGATVNWNLPNGFDNFGTPTVALFPTTQSGPGSFFAFGTYAITYRATDGAGNTADCDVTFSVVDRVAPVVTCPANINQQFGTNQNRVTWQTPSGSDNSQQTPTIAQTSGPTSGSTFTPGATTTIVYTATDAAGNIGTCSFTVQITGDTIPPSIFCPTVQDVTVSTGNNAGTTVTWATPQVSDNSDIAPTVALFPPTQSGPGSFFVFGTYAISYRATDAAGNVGDCDVNFSVVDGVPPQFTFCPDNILQQFEADNGVTTGLNVNWLAPEVSDNSGQSVQAVLVEGSQPGSFFNIGQTTITYSATDAAGNFNMCTFTVTVVQVDGTPPQFDNCPQDILRTIPIGSTSIPITWPTITVTDNSGNQINPVLLSQNPGQFTEGTFRIRYQATDQAGNSAICSFDVIVTRAVDTTPPVVQNCPSNINQEIPIGITSTTVTWQQPFATDNSGQTPAVTSSHTSGSTFFVGSTTVTYTFTDQSSNSATCQFAVTVTAVDRTPPQFDNCPQDIRRTIPIGSTSIPITWPTITVTDNSGNQINPVLLSQNPGQFNEGTYNIRYQATDQAGNSAICSFDVIVTRDVDTTPPVVQNCPSNINQEIPFGSTSTTVTWQQPFATDNSGQTPAVTSSHTSGSTFFVGSTTVTYTFTDQSSNFATCQFVVTVTAVDRTPPQFDNCPQDIRRTIPIGSTSIPITWPTITVTDNSGNQINPVLLSQNPGQFNEGTYNIRYQATDQAGNSAICSFDVIVTRDVDTTPPVVQNCPSNINQEIPFGSTSTTVTWQQPFATDNSGQTPAVTSSHTSGSTFFVGSTTVTYTFTDQSSNFATCQFVVTVTAVDRTPPQFDNCPQDIRRTIPIGSTSIPITWPTITVTDNSGNQINPVLLSQNPGQFNEGTYNIRYQATDQAGNSAICSFDVIVTRDVDTTPPVIQNCPSNINQEIPFGSTSTTVTWQQPFATDNSGQTPAVTSSHTSGSPFFVGSTTVTYTFTDQSSNFDTCQFVVTVTAVDRTPPQFDNCPQDIRRTIPFGSTSIPITWPTITVTDNSGNQINPVLLSQNPGQFNEGTYNIRYQATDQAGNSAICSFDVIVTRDVDTTPPVVQNCPSNFNQEIPFGSTSTTVTWQQPFATDNSGQTPAVTSSHTSGSTFFVGSTTVTYTFTDQSSNFATCQFVVTVTAVDRTPPQFDNCPQDIRRTIPFGSTSIPITWPTITVTDNSGNQINPVLLSQNPGQFNEGTYNIRYQATDQAGNSAICSFDVIVTRDVDTTPPVVQNCPSNFNQEIPFGSTSTTVTWQQPFATDNSGQTPAVTSSHTSGSTFFVGSTTVTYTFTDQSSNFATCQFVVTVTAVDRTPPQFDNCPQDIRRTIPFGSTSIPITWPTITVTDNSGNQINPVLLSQNPGQFNEGTYNIRYQATDQAGNSAICSFDVIVTRDVDTTPPVVQNCPSNFNQEIPFGSTSTTVTWQQPFATDNSGQTPAVTSSHTSGSTFFVGSTAVTYTFTDQSSNFATCQFVVTVTAVDRTPPQFDNCPQDIRRTIPFGSTSIPITWPTITVTDNSGNQINPVLLSQNPGQFNEGTYNIRYQATDQAGNSAICSFDVIVTRDVDTTPPVVQNCPSNFNQEIPFGSTSTTVTWQQPFATDNSGQTPAVTSSHTSGSTFFVGSTAVTYTFTDQSSNFATCQFVVTVTAVDRTPPQFDNCPQDIRRTIPFGSTSIPITWPTITVTDNSGNQINPVLLSQNPGQFNEGTYNIRYQATDQAGNSAICSFDVIVTRDVDTTPPVIQNCPSNINQEIPFGSTSTTVTWQQPFATDNSGQTPAVTSSHTSGSTFFVGSTAVTYTFTDQSSNFATCQFAVTLTAVDTTPPVVQNCPSNINQEIPIGSTSTTVTWQQPFATDNSGQTPAVTSSHTSGSTFFVGSTTVTYTFTDQSSNFATCQFAVTLTAVDTTPPVVQNCPSNINQEIPIGSTSTTVTWQQPFATDNSGQTPAVTSSHTSGSTFFVGSTTVTYTFTDQSSNFATCQFAVTVTAVDRTPPQFDNCPQDILRTIPIGSTSIQITWPTITATDNSGNQINPVPLSQNPGQFTEGPYNIRYQATDQAGNSAICSFNIIVTRAVDTTPPVVQNCPSNFNQEIPIGSTSTTVTWQQPFATDNSGPTPTVTSSHTSGSTFFVGSTTVTYTFTDQSGNFATCQFVVTVTAVDRTPPQFDNCPQDIRRTIPIGSTSIPITWPTITVTDNSGNQINPVLLSQNPGQFNEGTYNIRYQATDQAGNSAICSFDVIVTRAVDTTPPVVQNCPSNFNQEIPIGITSTTVTWQQPFATDNSGQTPTVTSSHTSGSTFFVGSTTVTYTFTDQSSNFATCQFVVTVTAVDRTPPQFDNCPQDIRRTIPFGSTSIPITWPTITVTDNSGNQINPVLLSQNPGQFNEGTYNIRYRATDQAGNSAICSFDVIVTRDVDTTPPVVQNCPSNINQEIPIGSTSTTVTWQQPFATDNSGQTPTVTSSHTSGSTFFVGSTTVTYTFTDQSSNFATCQFVVTVTAVDRTPPEVVFCPSDITRTILRGTGPVIVTWQEPSANDNSGNMPTMSSSHNSGDSFSASTSVTYTFTDADGNSALCTFTISITEVNPCDTQQCQNGGVCVASTLQAIRCVCPICFSGDRCQIAADACQSNTCQNGAGCLAVQGSCTAYVCQCTQCFTGTFCTEAASSCVNHQCNNGGVCTVSPNNCQQYTCICPSCFEGQYCQTAINPCQNHNCQNGGQCRPVVSSSAFSCTEYVCECSPCFMGEFCIQPRNACQPNPCSNGGLCSTLPDSCFSYSCQCSGCFTGYNCEVAVASPCQTNPCLNGGQCMVVTGICTTYTCQCPSTHNGVHCGLLVIVSSNACTSSPCLNGGNCLTMDGSYYICLCTTEYVGQNCQYLRANTPAAVNACATSPCANGAICINSYNSNSNAIFGTSQTYSCICTNGFTGVNCGSRSVTLPLLGICELGTKPACQRGASCSNMYHNFDQDVDYICNCPNGWTGHNCELQERDVCFSGPCQNGGQCQIGQNSFSCTCPSGFTGLRCENAQVDTQSPVINGCPNDISQTTSNPNGQSVFWTPPTATDNAGVPTILFQSHSPGAQFPATTSLVTYIFVDNSLNFASCQFYVTLTAVSFDNTAPVISGCPFGQTVTAPSGSTSAIVTWNEPTASDNSGQPPQLKRSHAPGTTFSLGYTAVTYEFRDATGNQATCTFLIYVVGAGITDTIPPTVSGCTAAATTVTAGVSQTSAQVFWNEPTATDNSGQQVSLTRTHRPGDTFSLGQTTVTYTFTDNAGNRAICSFSITVQSQGSTGVVVSNCPSQGVTVTAPQGAAQSSVTWQEPTATDGFGQAVTNVIRSHVPGQLFAIGQTQVTYQFVSTSGSQGLCSFTVTVNAGFPVDNQAPTFTVPCPNGVTVNAPIGSTTFVVSWTPPQAIDNSGTVNTIASHEPGSTFIVGAPTSVTYRFTDPSGNFVTCTFTVLVSVGSPDNTPPTYTNCPSDITVSPATGATTATASWQEPVGQDNSGVAPQVFRSHAPGSVFGLGSTAVSYRFVDGSGNEATCSFFVTVVVSGGDNINPVLTGCPTGVTAYVPAAVTSVRVTWTAPTATDNSGVTPTVTSTPAVNTLFMLGTTVVIYTATDTAGNQAVCQFAVNVIVDIMSPVVIGCPATIRGTLPAGQSSIPLTWSEPTATDNSQLPVTLNRTHVPGEAFGSGTTDVIYTFSDSVGNQAMCTFMVTVSADAGNNPCASNPCPAGMSCFYTSDAYLCMIRSGRKRRDAMTDEAEYCPCENGGECAHVDTEPPSYFCICPVGFQGVLCEEAVSDECDPNPCANNGTCVVTVGSDPLAQDHYACLCSDGWTGPNCRIAMEDELVTHTSDLDVMHHQPALLDTEWFMAALTAMVVSLFLMSLIAVFCVARRQVLPASKADDEIAIIR</sequence>
<evidence type="ECO:0000256" key="13">
    <source>
        <dbReference type="SAM" id="MobiDB-lite"/>
    </source>
</evidence>
<feature type="disulfide bond" evidence="12">
    <location>
        <begin position="3829"/>
        <end position="3838"/>
    </location>
</feature>
<feature type="compositionally biased region" description="Polar residues" evidence="13">
    <location>
        <begin position="621"/>
        <end position="637"/>
    </location>
</feature>
<feature type="domain" description="HYR" evidence="17">
    <location>
        <begin position="4161"/>
        <end position="4244"/>
    </location>
</feature>
<feature type="domain" description="HYR" evidence="17">
    <location>
        <begin position="4422"/>
        <end position="4506"/>
    </location>
</feature>
<dbReference type="Pfam" id="PF02494">
    <property type="entry name" value="HYR"/>
    <property type="match status" value="49"/>
</dbReference>
<feature type="domain" description="HYR" evidence="17">
    <location>
        <begin position="1182"/>
        <end position="1266"/>
    </location>
</feature>
<dbReference type="SMART" id="SM00179">
    <property type="entry name" value="EGF_CA"/>
    <property type="match status" value="6"/>
</dbReference>
<feature type="domain" description="HYR" evidence="17">
    <location>
        <begin position="2961"/>
        <end position="3044"/>
    </location>
</feature>
<feature type="domain" description="HYR" evidence="17">
    <location>
        <begin position="2455"/>
        <end position="2538"/>
    </location>
</feature>
<comment type="subcellular location">
    <subcellularLocation>
        <location evidence="1">Cell membrane</location>
        <topology evidence="1">Single-pass type I membrane protein</topology>
    </subcellularLocation>
</comment>
<evidence type="ECO:0000256" key="8">
    <source>
        <dbReference type="ARBA" id="ARBA00022989"/>
    </source>
</evidence>
<name>A0A914AT44_PATMI</name>
<feature type="compositionally biased region" description="Polar residues" evidence="13">
    <location>
        <begin position="284"/>
        <end position="301"/>
    </location>
</feature>
<feature type="disulfide bond" evidence="12">
    <location>
        <begin position="3871"/>
        <end position="3880"/>
    </location>
</feature>
<feature type="domain" description="EGF-like" evidence="16">
    <location>
        <begin position="4036"/>
        <end position="4072"/>
    </location>
</feature>
<dbReference type="PROSITE" id="PS01180">
    <property type="entry name" value="CUB"/>
    <property type="match status" value="1"/>
</dbReference>
<evidence type="ECO:0000256" key="14">
    <source>
        <dbReference type="SAM" id="Phobius"/>
    </source>
</evidence>
<proteinExistence type="predicted"/>
<evidence type="ECO:0000256" key="4">
    <source>
        <dbReference type="ARBA" id="ARBA00022692"/>
    </source>
</evidence>
<feature type="region of interest" description="Disordered" evidence="13">
    <location>
        <begin position="955"/>
        <end position="985"/>
    </location>
</feature>
<feature type="compositionally biased region" description="Polar residues" evidence="13">
    <location>
        <begin position="451"/>
        <end position="469"/>
    </location>
</feature>
<feature type="domain" description="HYR" evidence="17">
    <location>
        <begin position="3468"/>
        <end position="3551"/>
    </location>
</feature>
<dbReference type="InterPro" id="IPR001881">
    <property type="entry name" value="EGF-like_Ca-bd_dom"/>
</dbReference>
<feature type="compositionally biased region" description="Polar residues" evidence="13">
    <location>
        <begin position="789"/>
        <end position="805"/>
    </location>
</feature>
<feature type="domain" description="HYR" evidence="17">
    <location>
        <begin position="2877"/>
        <end position="2960"/>
    </location>
</feature>
<dbReference type="PROSITE" id="PS50825">
    <property type="entry name" value="HYR"/>
    <property type="match status" value="49"/>
</dbReference>
<feature type="domain" description="EGF-like" evidence="16">
    <location>
        <begin position="3755"/>
        <end position="3798"/>
    </location>
</feature>
<feature type="domain" description="HYR" evidence="17">
    <location>
        <begin position="2117"/>
        <end position="2200"/>
    </location>
</feature>
<evidence type="ECO:0000259" key="16">
    <source>
        <dbReference type="PROSITE" id="PS50026"/>
    </source>
</evidence>
<keyword evidence="6" id="KW-0677">Repeat</keyword>
<feature type="domain" description="HYR" evidence="17">
    <location>
        <begin position="2286"/>
        <end position="2369"/>
    </location>
</feature>
<dbReference type="InterPro" id="IPR000859">
    <property type="entry name" value="CUB_dom"/>
</dbReference>
<protein>
    <recommendedName>
        <fullName evidence="20">Hyalin</fullName>
    </recommendedName>
</protein>
<feature type="domain" description="HYR" evidence="17">
    <location>
        <begin position="3383"/>
        <end position="3466"/>
    </location>
</feature>
<feature type="compositionally biased region" description="Low complexity" evidence="13">
    <location>
        <begin position="470"/>
        <end position="481"/>
    </location>
</feature>
<feature type="domain" description="EGF-like" evidence="16">
    <location>
        <begin position="3842"/>
        <end position="3881"/>
    </location>
</feature>
<dbReference type="Gene3D" id="2.60.120.290">
    <property type="entry name" value="Spermadhesin, CUB domain"/>
    <property type="match status" value="1"/>
</dbReference>
<feature type="domain" description="HYR" evidence="17">
    <location>
        <begin position="4678"/>
        <end position="4761"/>
    </location>
</feature>
<feature type="disulfide bond" evidence="12">
    <location>
        <begin position="3661"/>
        <end position="3670"/>
    </location>
</feature>
<feature type="domain" description="HYR" evidence="17">
    <location>
        <begin position="4248"/>
        <end position="4332"/>
    </location>
</feature>
<keyword evidence="10 12" id="KW-1015">Disulfide bond</keyword>
<feature type="domain" description="HYR" evidence="17">
    <location>
        <begin position="4333"/>
        <end position="4418"/>
    </location>
</feature>
<organism evidence="18 19">
    <name type="scientific">Patiria miniata</name>
    <name type="common">Bat star</name>
    <name type="synonym">Asterina miniata</name>
    <dbReference type="NCBI Taxonomy" id="46514"/>
    <lineage>
        <taxon>Eukaryota</taxon>
        <taxon>Metazoa</taxon>
        <taxon>Echinodermata</taxon>
        <taxon>Eleutherozoa</taxon>
        <taxon>Asterozoa</taxon>
        <taxon>Asteroidea</taxon>
        <taxon>Valvatacea</taxon>
        <taxon>Valvatida</taxon>
        <taxon>Asterinidae</taxon>
        <taxon>Patiria</taxon>
    </lineage>
</organism>
<evidence type="ECO:0000256" key="3">
    <source>
        <dbReference type="ARBA" id="ARBA00022536"/>
    </source>
</evidence>
<feature type="compositionally biased region" description="Polar residues" evidence="13">
    <location>
        <begin position="1125"/>
        <end position="1141"/>
    </location>
</feature>
<feature type="domain" description="EGF-like" evidence="16">
    <location>
        <begin position="4842"/>
        <end position="4885"/>
    </location>
</feature>
<dbReference type="EnsemblMetazoa" id="XM_038210593.1">
    <property type="protein sequence ID" value="XP_038066521.1"/>
    <property type="gene ID" value="LOC119736577"/>
</dbReference>
<feature type="domain" description="HYR" evidence="17">
    <location>
        <begin position="2370"/>
        <end position="2453"/>
    </location>
</feature>
<feature type="domain" description="HYR" evidence="17">
    <location>
        <begin position="2708"/>
        <end position="2791"/>
    </location>
</feature>
<feature type="disulfide bond" evidence="12">
    <location>
        <begin position="3914"/>
        <end position="3923"/>
    </location>
</feature>
<feature type="domain" description="HYR" evidence="17">
    <location>
        <begin position="1525"/>
        <end position="1608"/>
    </location>
</feature>
<dbReference type="PANTHER" id="PTHR24273:SF32">
    <property type="entry name" value="HYALIN"/>
    <property type="match status" value="1"/>
</dbReference>
<dbReference type="SMART" id="SM00042">
    <property type="entry name" value="CUB"/>
    <property type="match status" value="1"/>
</dbReference>
<accession>A0A914AT44</accession>
<evidence type="ECO:0000259" key="17">
    <source>
        <dbReference type="PROSITE" id="PS50825"/>
    </source>
</evidence>
<feature type="disulfide bond" evidence="12">
    <location>
        <begin position="4023"/>
        <end position="4032"/>
    </location>
</feature>
<feature type="domain" description="EGF-like" evidence="16">
    <location>
        <begin position="3800"/>
        <end position="3839"/>
    </location>
</feature>
<dbReference type="FunFam" id="2.10.25.10:FF:000391">
    <property type="entry name" value="Weary, isoform C"/>
    <property type="match status" value="1"/>
</dbReference>
<feature type="domain" description="HYR" evidence="17">
    <location>
        <begin position="2201"/>
        <end position="2284"/>
    </location>
</feature>
<feature type="domain" description="HYR" evidence="17">
    <location>
        <begin position="4509"/>
        <end position="4592"/>
    </location>
</feature>